<keyword evidence="2" id="KW-1185">Reference proteome</keyword>
<gene>
    <name evidence="1" type="ORF">ARMOST_08641</name>
</gene>
<organism evidence="1 2">
    <name type="scientific">Armillaria ostoyae</name>
    <name type="common">Armillaria root rot fungus</name>
    <dbReference type="NCBI Taxonomy" id="47428"/>
    <lineage>
        <taxon>Eukaryota</taxon>
        <taxon>Fungi</taxon>
        <taxon>Dikarya</taxon>
        <taxon>Basidiomycota</taxon>
        <taxon>Agaricomycotina</taxon>
        <taxon>Agaricomycetes</taxon>
        <taxon>Agaricomycetidae</taxon>
        <taxon>Agaricales</taxon>
        <taxon>Marasmiineae</taxon>
        <taxon>Physalacriaceae</taxon>
        <taxon>Armillaria</taxon>
    </lineage>
</organism>
<reference evidence="2" key="1">
    <citation type="journal article" date="2017" name="Nat. Ecol. Evol.">
        <title>Genome expansion and lineage-specific genetic innovations in the forest pathogenic fungi Armillaria.</title>
        <authorList>
            <person name="Sipos G."/>
            <person name="Prasanna A.N."/>
            <person name="Walter M.C."/>
            <person name="O'Connor E."/>
            <person name="Balint B."/>
            <person name="Krizsan K."/>
            <person name="Kiss B."/>
            <person name="Hess J."/>
            <person name="Varga T."/>
            <person name="Slot J."/>
            <person name="Riley R."/>
            <person name="Boka B."/>
            <person name="Rigling D."/>
            <person name="Barry K."/>
            <person name="Lee J."/>
            <person name="Mihaltcheva S."/>
            <person name="LaButti K."/>
            <person name="Lipzen A."/>
            <person name="Waldron R."/>
            <person name="Moloney N.M."/>
            <person name="Sperisen C."/>
            <person name="Kredics L."/>
            <person name="Vagvoelgyi C."/>
            <person name="Patrignani A."/>
            <person name="Fitzpatrick D."/>
            <person name="Nagy I."/>
            <person name="Doyle S."/>
            <person name="Anderson J.B."/>
            <person name="Grigoriev I.V."/>
            <person name="Gueldener U."/>
            <person name="Muensterkoetter M."/>
            <person name="Nagy L.G."/>
        </authorList>
    </citation>
    <scope>NUCLEOTIDE SEQUENCE [LARGE SCALE GENOMIC DNA]</scope>
    <source>
        <strain evidence="2">C18/9</strain>
    </source>
</reference>
<dbReference type="EMBL" id="FUEG01000006">
    <property type="protein sequence ID" value="SJL05275.1"/>
    <property type="molecule type" value="Genomic_DNA"/>
</dbReference>
<evidence type="ECO:0000313" key="2">
    <source>
        <dbReference type="Proteomes" id="UP000219338"/>
    </source>
</evidence>
<evidence type="ECO:0000313" key="1">
    <source>
        <dbReference type="EMBL" id="SJL05275.1"/>
    </source>
</evidence>
<accession>A0A284R977</accession>
<dbReference type="OrthoDB" id="10538250at2759"/>
<protein>
    <submittedName>
        <fullName evidence="1">Uncharacterized protein</fullName>
    </submittedName>
</protein>
<sequence length="151" mass="16368">MDGLVRGCSCYTQARHYLAQPLEPATLGEKPHADVMFGSGIEMGTPSFFDAVACADDCQVEFQISAYLCGALAAYSGKWRGGKLANDDVHFERRRVRKAWSGILGISADGLSWALKGLGQVRGKGVDCDWLFGRRLDAQKGVRVHGAGERC</sequence>
<proteinExistence type="predicted"/>
<dbReference type="Proteomes" id="UP000219338">
    <property type="component" value="Unassembled WGS sequence"/>
</dbReference>
<name>A0A284R977_ARMOS</name>
<dbReference type="AlphaFoldDB" id="A0A284R977"/>